<reference evidence="1" key="1">
    <citation type="submission" date="2018-05" db="EMBL/GenBank/DDBJ databases">
        <authorList>
            <person name="Lanie J.A."/>
            <person name="Ng W.-L."/>
            <person name="Kazmierczak K.M."/>
            <person name="Andrzejewski T.M."/>
            <person name="Davidsen T.M."/>
            <person name="Wayne K.J."/>
            <person name="Tettelin H."/>
            <person name="Glass J.I."/>
            <person name="Rusch D."/>
            <person name="Podicherti R."/>
            <person name="Tsui H.-C.T."/>
            <person name="Winkler M.E."/>
        </authorList>
    </citation>
    <scope>NUCLEOTIDE SEQUENCE</scope>
</reference>
<evidence type="ECO:0000313" key="1">
    <source>
        <dbReference type="EMBL" id="SVC05424.1"/>
    </source>
</evidence>
<feature type="non-terminal residue" evidence="1">
    <location>
        <position position="249"/>
    </location>
</feature>
<evidence type="ECO:0008006" key="2">
    <source>
        <dbReference type="Google" id="ProtNLM"/>
    </source>
</evidence>
<gene>
    <name evidence="1" type="ORF">METZ01_LOCUS258278</name>
</gene>
<organism evidence="1">
    <name type="scientific">marine metagenome</name>
    <dbReference type="NCBI Taxonomy" id="408172"/>
    <lineage>
        <taxon>unclassified sequences</taxon>
        <taxon>metagenomes</taxon>
        <taxon>ecological metagenomes</taxon>
    </lineage>
</organism>
<dbReference type="AlphaFoldDB" id="A0A382J029"/>
<sequence>MFFRTITTRSIFLSFCCLIFWGNISHAIIFDRRERPKPELSYYLYPVAGSIPGLQDFYGLGTTVSGIYGSDVDITAISLRGEAKYITEGDFRIDILTVLDIPLLTPRLTLSTFYTDIRNGTWPEGERGINSNPDSTYYLLGSRIYARGGELSTNFLKNQLEVYYGFAVSGVKPYGLVDPNGTFYSAEQAALNENPMGYRYGIYFDDTDDRRDPRIGYRIQWERWDMPASREENSSYYQDDFNLTGYIPV</sequence>
<protein>
    <recommendedName>
        <fullName evidence="2">Bacterial surface antigen (D15) domain-containing protein</fullName>
    </recommendedName>
</protein>
<accession>A0A382J029</accession>
<name>A0A382J029_9ZZZZ</name>
<dbReference type="EMBL" id="UINC01070913">
    <property type="protein sequence ID" value="SVC05424.1"/>
    <property type="molecule type" value="Genomic_DNA"/>
</dbReference>
<proteinExistence type="predicted"/>